<name>A0A099UGP3_9HELI</name>
<dbReference type="RefSeq" id="WP_034342883.1">
    <property type="nucleotide sequence ID" value="NZ_CAMTKE010000001.1"/>
</dbReference>
<dbReference type="PANTHER" id="PTHR36842">
    <property type="entry name" value="PROTEIN TOLB HOMOLOG"/>
    <property type="match status" value="1"/>
</dbReference>
<dbReference type="GO" id="GO:0017038">
    <property type="term" value="P:protein import"/>
    <property type="evidence" value="ECO:0007669"/>
    <property type="project" value="InterPro"/>
</dbReference>
<dbReference type="GO" id="GO:0042597">
    <property type="term" value="C:periplasmic space"/>
    <property type="evidence" value="ECO:0007669"/>
    <property type="project" value="UniProtKB-SubCell"/>
</dbReference>
<dbReference type="GeneID" id="78150823"/>
<dbReference type="EMBL" id="LN907858">
    <property type="protein sequence ID" value="CUU39408.1"/>
    <property type="molecule type" value="Genomic_DNA"/>
</dbReference>
<keyword evidence="3" id="KW-0732">Signal</keyword>
<proteinExistence type="inferred from homology"/>
<evidence type="ECO:0000256" key="1">
    <source>
        <dbReference type="ARBA" id="ARBA00004418"/>
    </source>
</evidence>
<protein>
    <submittedName>
        <fullName evidence="7">Tol-Pal system protein TolB</fullName>
    </submittedName>
    <submittedName>
        <fullName evidence="6">TolB protein, periplasmic protein involved in the tonb-independent uptake of group A colicins</fullName>
    </submittedName>
</protein>
<evidence type="ECO:0000256" key="2">
    <source>
        <dbReference type="ARBA" id="ARBA00009820"/>
    </source>
</evidence>
<dbReference type="Pfam" id="PF04052">
    <property type="entry name" value="TolB_N"/>
    <property type="match status" value="1"/>
</dbReference>
<comment type="similarity">
    <text evidence="2">Belongs to the TolB family.</text>
</comment>
<dbReference type="NCBIfam" id="NF003124">
    <property type="entry name" value="PRK04043.1"/>
    <property type="match status" value="1"/>
</dbReference>
<comment type="subcellular location">
    <subcellularLocation>
        <location evidence="1">Periplasm</location>
    </subcellularLocation>
</comment>
<evidence type="ECO:0000256" key="4">
    <source>
        <dbReference type="ARBA" id="ARBA00022764"/>
    </source>
</evidence>
<dbReference type="PANTHER" id="PTHR36842:SF1">
    <property type="entry name" value="PROTEIN TOLB"/>
    <property type="match status" value="1"/>
</dbReference>
<evidence type="ECO:0000313" key="6">
    <source>
        <dbReference type="EMBL" id="CUU39408.1"/>
    </source>
</evidence>
<keyword evidence="4" id="KW-0574">Periplasm</keyword>
<dbReference type="InterPro" id="IPR014167">
    <property type="entry name" value="Tol-Pal_TolB"/>
</dbReference>
<dbReference type="InterPro" id="IPR011042">
    <property type="entry name" value="6-blade_b-propeller_TolB-like"/>
</dbReference>
<dbReference type="KEGG" id="hty:BN2458_PEG0522"/>
<evidence type="ECO:0000313" key="9">
    <source>
        <dbReference type="Proteomes" id="UP000064525"/>
    </source>
</evidence>
<evidence type="ECO:0000256" key="3">
    <source>
        <dbReference type="ARBA" id="ARBA00022729"/>
    </source>
</evidence>
<keyword evidence="8" id="KW-1185">Reference proteome</keyword>
<dbReference type="Pfam" id="PF07676">
    <property type="entry name" value="PD40"/>
    <property type="match status" value="1"/>
</dbReference>
<dbReference type="SUPFAM" id="SSF52964">
    <property type="entry name" value="TolB, N-terminal domain"/>
    <property type="match status" value="1"/>
</dbReference>
<dbReference type="PATRIC" id="fig|76936.10.peg.509"/>
<dbReference type="Gene3D" id="2.120.10.30">
    <property type="entry name" value="TolB, C-terminal domain"/>
    <property type="match status" value="1"/>
</dbReference>
<dbReference type="SUPFAM" id="SSF69304">
    <property type="entry name" value="Tricorn protease N-terminal domain"/>
    <property type="match status" value="1"/>
</dbReference>
<evidence type="ECO:0000313" key="7">
    <source>
        <dbReference type="EMBL" id="TLD79480.1"/>
    </source>
</evidence>
<accession>A0A099UGP3</accession>
<evidence type="ECO:0000313" key="8">
    <source>
        <dbReference type="Proteomes" id="UP000029925"/>
    </source>
</evidence>
<organism evidence="6 9">
    <name type="scientific">Helicobacter typhlonius</name>
    <dbReference type="NCBI Taxonomy" id="76936"/>
    <lineage>
        <taxon>Bacteria</taxon>
        <taxon>Pseudomonadati</taxon>
        <taxon>Campylobacterota</taxon>
        <taxon>Epsilonproteobacteria</taxon>
        <taxon>Campylobacterales</taxon>
        <taxon>Helicobacteraceae</taxon>
        <taxon>Helicobacter</taxon>
    </lineage>
</organism>
<dbReference type="AlphaFoldDB" id="A0A099UGP3"/>
<dbReference type="Gene3D" id="3.40.50.10070">
    <property type="entry name" value="TolB, N-terminal domain"/>
    <property type="match status" value="1"/>
</dbReference>
<dbReference type="OrthoDB" id="9815657at2"/>
<reference evidence="9" key="2">
    <citation type="submission" date="2015-11" db="EMBL/GenBank/DDBJ databases">
        <authorList>
            <person name="Anvar S.Y."/>
        </authorList>
    </citation>
    <scope>NUCLEOTIDE SEQUENCE [LARGE SCALE GENOMIC DNA]</scope>
</reference>
<dbReference type="InterPro" id="IPR007195">
    <property type="entry name" value="TolB_N"/>
</dbReference>
<dbReference type="STRING" id="76936.BN2458_PEG0522"/>
<sequence length="418" mass="47157">MRIFTLILLLTLNLFAIDATIEIVKNTNKIPYIVVERLDSDNTEFGNKILKMLIADLKVSGHFQANDGGIKKPSSIAYKEYADKKIDLLAQIKVSKSSNNLVGTISLYDINTSKHIYTKDYTENDLKRFPFIAHNMAIDVNGYIRAPSIQWMKRLVVLSQYTNSGNSEILIADYTLTYQKVVVKGGLNIFPKWADSKQESIYYTKYLEVPTIVRHNLATGQIEQLVGSEGAAMVSDVSKNGENLILSLSPNTLSDLYIYNVRSKNLRRLTNYSGIDVDGKFVNDDKEIIFVSDRLGYPNIFMMRIDGGGTEQVVLHGRNNSAVTSNGKYAVYTSRETNNEFGSNTFNLYLISLAPGSNYIRRLTANGKNQMPKYSSDGGSIMYVKHYKAQSALGIIRVDYNTNYFFPLTKMKIQAFDW</sequence>
<gene>
    <name evidence="7" type="primary">tolB</name>
    <name evidence="6" type="ORF">BN2458_PEG0522</name>
    <name evidence="7" type="ORF">LS75_000635</name>
</gene>
<dbReference type="InterPro" id="IPR011659">
    <property type="entry name" value="WD40"/>
</dbReference>
<dbReference type="EMBL" id="JRPF02000001">
    <property type="protein sequence ID" value="TLD79480.1"/>
    <property type="molecule type" value="Genomic_DNA"/>
</dbReference>
<evidence type="ECO:0000259" key="5">
    <source>
        <dbReference type="Pfam" id="PF04052"/>
    </source>
</evidence>
<reference evidence="6" key="3">
    <citation type="submission" date="2015-11" db="EMBL/GenBank/DDBJ databases">
        <authorList>
            <person name="Zhang Y."/>
            <person name="Guo Z."/>
        </authorList>
    </citation>
    <scope>NUCLEOTIDE SEQUENCE</scope>
    <source>
        <strain evidence="6">1</strain>
    </source>
</reference>
<dbReference type="HAMAP" id="MF_00671">
    <property type="entry name" value="TolB"/>
    <property type="match status" value="1"/>
</dbReference>
<dbReference type="Proteomes" id="UP000064525">
    <property type="component" value="Chromosome I"/>
</dbReference>
<dbReference type="Proteomes" id="UP000029925">
    <property type="component" value="Unassembled WGS sequence"/>
</dbReference>
<reference evidence="7 8" key="1">
    <citation type="journal article" date="2014" name="Genome Announc.">
        <title>Draft genome sequences of eight enterohepatic helicobacter species isolated from both laboratory and wild rodents.</title>
        <authorList>
            <person name="Sheh A."/>
            <person name="Shen Z."/>
            <person name="Fox J.G."/>
        </authorList>
    </citation>
    <scope>NUCLEOTIDE SEQUENCE [LARGE SCALE GENOMIC DNA]</scope>
    <source>
        <strain evidence="7 8">MIT 98-6810</strain>
    </source>
</reference>
<feature type="domain" description="TolB N-terminal" evidence="5">
    <location>
        <begin position="20"/>
        <end position="115"/>
    </location>
</feature>